<dbReference type="PROSITE" id="PS52004">
    <property type="entry name" value="KS3_2"/>
    <property type="match status" value="1"/>
</dbReference>
<feature type="non-terminal residue" evidence="4">
    <location>
        <position position="1"/>
    </location>
</feature>
<feature type="non-terminal residue" evidence="4">
    <location>
        <position position="208"/>
    </location>
</feature>
<organism evidence="4">
    <name type="scientific">marine sediment metagenome</name>
    <dbReference type="NCBI Taxonomy" id="412755"/>
    <lineage>
        <taxon>unclassified sequences</taxon>
        <taxon>metagenomes</taxon>
        <taxon>ecological metagenomes</taxon>
    </lineage>
</organism>
<accession>X1JS87</accession>
<dbReference type="SUPFAM" id="SSF53901">
    <property type="entry name" value="Thiolase-like"/>
    <property type="match status" value="2"/>
</dbReference>
<dbReference type="PANTHER" id="PTHR11712">
    <property type="entry name" value="POLYKETIDE SYNTHASE-RELATED"/>
    <property type="match status" value="1"/>
</dbReference>
<dbReference type="InterPro" id="IPR014031">
    <property type="entry name" value="Ketoacyl_synth_C"/>
</dbReference>
<sequence>TACASGTQSIGYGLELIRSGKVDLVFAGGVDCLVRKEVVVAFDVMTVLARSNNDAPEKASRPFDTHREGFVLGEGAGFFVLESLDHALQRDAHIYAELLGHAASSDAHHIATPNPEGPGAQKAMRWALEDAHLIPDQVDYINAHGTGTRINDPTETKAIKKVFGGSAYQIPISSTKSMIGHCMGASGTIEAIACVMSLQQGIQGRIQA</sequence>
<evidence type="ECO:0000313" key="4">
    <source>
        <dbReference type="EMBL" id="GAH84300.1"/>
    </source>
</evidence>
<dbReference type="GO" id="GO:0004315">
    <property type="term" value="F:3-oxoacyl-[acyl-carrier-protein] synthase activity"/>
    <property type="evidence" value="ECO:0007669"/>
    <property type="project" value="TreeGrafter"/>
</dbReference>
<dbReference type="Pfam" id="PF00109">
    <property type="entry name" value="ketoacyl-synt"/>
    <property type="match status" value="1"/>
</dbReference>
<dbReference type="InterPro" id="IPR016039">
    <property type="entry name" value="Thiolase-like"/>
</dbReference>
<dbReference type="EMBL" id="BARU01042379">
    <property type="protein sequence ID" value="GAH84300.1"/>
    <property type="molecule type" value="Genomic_DNA"/>
</dbReference>
<evidence type="ECO:0000259" key="3">
    <source>
        <dbReference type="PROSITE" id="PS52004"/>
    </source>
</evidence>
<gene>
    <name evidence="4" type="ORF">S03H2_65131</name>
</gene>
<comment type="similarity">
    <text evidence="1">Belongs to the thiolase-like superfamily. Beta-ketoacyl-ACP synthases family.</text>
</comment>
<dbReference type="Gene3D" id="3.40.47.10">
    <property type="match status" value="1"/>
</dbReference>
<dbReference type="GO" id="GO:0005829">
    <property type="term" value="C:cytosol"/>
    <property type="evidence" value="ECO:0007669"/>
    <property type="project" value="TreeGrafter"/>
</dbReference>
<dbReference type="InterPro" id="IPR020841">
    <property type="entry name" value="PKS_Beta-ketoAc_synthase_dom"/>
</dbReference>
<dbReference type="CDD" id="cd00834">
    <property type="entry name" value="KAS_I_II"/>
    <property type="match status" value="1"/>
</dbReference>
<dbReference type="AlphaFoldDB" id="X1JS87"/>
<reference evidence="4" key="1">
    <citation type="journal article" date="2014" name="Front. Microbiol.">
        <title>High frequency of phylogenetically diverse reductive dehalogenase-homologous genes in deep subseafloor sedimentary metagenomes.</title>
        <authorList>
            <person name="Kawai M."/>
            <person name="Futagami T."/>
            <person name="Toyoda A."/>
            <person name="Takaki Y."/>
            <person name="Nishi S."/>
            <person name="Hori S."/>
            <person name="Arai W."/>
            <person name="Tsubouchi T."/>
            <person name="Morono Y."/>
            <person name="Uchiyama I."/>
            <person name="Ito T."/>
            <person name="Fujiyama A."/>
            <person name="Inagaki F."/>
            <person name="Takami H."/>
        </authorList>
    </citation>
    <scope>NUCLEOTIDE SEQUENCE</scope>
    <source>
        <strain evidence="4">Expedition CK06-06</strain>
    </source>
</reference>
<dbReference type="InterPro" id="IPR000794">
    <property type="entry name" value="Beta-ketoacyl_synthase"/>
</dbReference>
<feature type="domain" description="Ketosynthase family 3 (KS3)" evidence="3">
    <location>
        <begin position="1"/>
        <end position="208"/>
    </location>
</feature>
<keyword evidence="2" id="KW-0808">Transferase</keyword>
<dbReference type="InterPro" id="IPR014030">
    <property type="entry name" value="Ketoacyl_synth_N"/>
</dbReference>
<protein>
    <recommendedName>
        <fullName evidence="3">Ketosynthase family 3 (KS3) domain-containing protein</fullName>
    </recommendedName>
</protein>
<evidence type="ECO:0000256" key="2">
    <source>
        <dbReference type="ARBA" id="ARBA00022679"/>
    </source>
</evidence>
<dbReference type="GO" id="GO:0006633">
    <property type="term" value="P:fatty acid biosynthetic process"/>
    <property type="evidence" value="ECO:0007669"/>
    <property type="project" value="TreeGrafter"/>
</dbReference>
<name>X1JS87_9ZZZZ</name>
<proteinExistence type="inferred from homology"/>
<comment type="caution">
    <text evidence="4">The sequence shown here is derived from an EMBL/GenBank/DDBJ whole genome shotgun (WGS) entry which is preliminary data.</text>
</comment>
<evidence type="ECO:0000256" key="1">
    <source>
        <dbReference type="ARBA" id="ARBA00008467"/>
    </source>
</evidence>
<dbReference type="SMART" id="SM00825">
    <property type="entry name" value="PKS_KS"/>
    <property type="match status" value="1"/>
</dbReference>
<dbReference type="PANTHER" id="PTHR11712:SF336">
    <property type="entry name" value="3-OXOACYL-[ACYL-CARRIER-PROTEIN] SYNTHASE, MITOCHONDRIAL"/>
    <property type="match status" value="1"/>
</dbReference>
<dbReference type="Pfam" id="PF02801">
    <property type="entry name" value="Ketoacyl-synt_C"/>
    <property type="match status" value="1"/>
</dbReference>